<dbReference type="Pfam" id="PF00512">
    <property type="entry name" value="HisKA"/>
    <property type="match status" value="1"/>
</dbReference>
<protein>
    <recommendedName>
        <fullName evidence="3">histidine kinase</fullName>
        <ecNumber evidence="3">2.7.13.3</ecNumber>
    </recommendedName>
</protein>
<reference evidence="13" key="1">
    <citation type="journal article" date="2019" name="Int. J. Syst. Evol. Microbiol.">
        <title>The Global Catalogue of Microorganisms (GCM) 10K type strain sequencing project: providing services to taxonomists for standard genome sequencing and annotation.</title>
        <authorList>
            <consortium name="The Broad Institute Genomics Platform"/>
            <consortium name="The Broad Institute Genome Sequencing Center for Infectious Disease"/>
            <person name="Wu L."/>
            <person name="Ma J."/>
        </authorList>
    </citation>
    <scope>NUCLEOTIDE SEQUENCE [LARGE SCALE GENOMIC DNA]</scope>
    <source>
        <strain evidence="13">JCM 16904</strain>
    </source>
</reference>
<dbReference type="PANTHER" id="PTHR45436">
    <property type="entry name" value="SENSOR HISTIDINE KINASE YKOH"/>
    <property type="match status" value="1"/>
</dbReference>
<name>A0ABP7CQA7_9ACTN</name>
<evidence type="ECO:0000256" key="10">
    <source>
        <dbReference type="ARBA" id="ARBA00023136"/>
    </source>
</evidence>
<keyword evidence="10" id="KW-0472">Membrane</keyword>
<evidence type="ECO:0000256" key="5">
    <source>
        <dbReference type="ARBA" id="ARBA00022679"/>
    </source>
</evidence>
<dbReference type="SUPFAM" id="SSF47384">
    <property type="entry name" value="Homodimeric domain of signal transducing histidine kinase"/>
    <property type="match status" value="1"/>
</dbReference>
<dbReference type="SMART" id="SM00388">
    <property type="entry name" value="HisKA"/>
    <property type="match status" value="1"/>
</dbReference>
<dbReference type="SMART" id="SM00387">
    <property type="entry name" value="HATPase_c"/>
    <property type="match status" value="1"/>
</dbReference>
<dbReference type="PANTHER" id="PTHR45436:SF5">
    <property type="entry name" value="SENSOR HISTIDINE KINASE TRCS"/>
    <property type="match status" value="1"/>
</dbReference>
<proteinExistence type="predicted"/>
<dbReference type="EC" id="2.7.13.3" evidence="3"/>
<dbReference type="InterPro" id="IPR036890">
    <property type="entry name" value="HATPase_C_sf"/>
</dbReference>
<evidence type="ECO:0000256" key="8">
    <source>
        <dbReference type="ARBA" id="ARBA00022989"/>
    </source>
</evidence>
<organism evidence="12 13">
    <name type="scientific">Nonomuraea antimicrobica</name>
    <dbReference type="NCBI Taxonomy" id="561173"/>
    <lineage>
        <taxon>Bacteria</taxon>
        <taxon>Bacillati</taxon>
        <taxon>Actinomycetota</taxon>
        <taxon>Actinomycetes</taxon>
        <taxon>Streptosporangiales</taxon>
        <taxon>Streptosporangiaceae</taxon>
        <taxon>Nonomuraea</taxon>
    </lineage>
</organism>
<dbReference type="InterPro" id="IPR036097">
    <property type="entry name" value="HisK_dim/P_sf"/>
</dbReference>
<dbReference type="PROSITE" id="PS50109">
    <property type="entry name" value="HIS_KIN"/>
    <property type="match status" value="1"/>
</dbReference>
<evidence type="ECO:0000256" key="7">
    <source>
        <dbReference type="ARBA" id="ARBA00022777"/>
    </source>
</evidence>
<keyword evidence="7" id="KW-0418">Kinase</keyword>
<dbReference type="EMBL" id="BAAAZP010000124">
    <property type="protein sequence ID" value="GAA3692182.1"/>
    <property type="molecule type" value="Genomic_DNA"/>
</dbReference>
<evidence type="ECO:0000259" key="11">
    <source>
        <dbReference type="PROSITE" id="PS50109"/>
    </source>
</evidence>
<evidence type="ECO:0000256" key="2">
    <source>
        <dbReference type="ARBA" id="ARBA00004236"/>
    </source>
</evidence>
<dbReference type="InterPro" id="IPR004358">
    <property type="entry name" value="Sig_transdc_His_kin-like_C"/>
</dbReference>
<keyword evidence="13" id="KW-1185">Reference proteome</keyword>
<dbReference type="InterPro" id="IPR003661">
    <property type="entry name" value="HisK_dim/P_dom"/>
</dbReference>
<dbReference type="Gene3D" id="3.30.565.10">
    <property type="entry name" value="Histidine kinase-like ATPase, C-terminal domain"/>
    <property type="match status" value="1"/>
</dbReference>
<gene>
    <name evidence="12" type="ORF">GCM10022224_067350</name>
</gene>
<comment type="catalytic activity">
    <reaction evidence="1">
        <text>ATP + protein L-histidine = ADP + protein N-phospho-L-histidine.</text>
        <dbReference type="EC" id="2.7.13.3"/>
    </reaction>
</comment>
<dbReference type="Gene3D" id="1.10.287.130">
    <property type="match status" value="1"/>
</dbReference>
<evidence type="ECO:0000256" key="3">
    <source>
        <dbReference type="ARBA" id="ARBA00012438"/>
    </source>
</evidence>
<evidence type="ECO:0000313" key="13">
    <source>
        <dbReference type="Proteomes" id="UP001500902"/>
    </source>
</evidence>
<evidence type="ECO:0000313" key="12">
    <source>
        <dbReference type="EMBL" id="GAA3692182.1"/>
    </source>
</evidence>
<keyword evidence="9" id="KW-0902">Two-component regulatory system</keyword>
<evidence type="ECO:0000256" key="6">
    <source>
        <dbReference type="ARBA" id="ARBA00022692"/>
    </source>
</evidence>
<evidence type="ECO:0000256" key="1">
    <source>
        <dbReference type="ARBA" id="ARBA00000085"/>
    </source>
</evidence>
<evidence type="ECO:0000256" key="9">
    <source>
        <dbReference type="ARBA" id="ARBA00023012"/>
    </source>
</evidence>
<keyword evidence="6" id="KW-0812">Transmembrane</keyword>
<dbReference type="InterPro" id="IPR050428">
    <property type="entry name" value="TCS_sensor_his_kinase"/>
</dbReference>
<sequence length="264" mass="28806">MLGMTTQTQFERCSTSVADRCAIGEGLGDSPTLPRACVAAAGQEVLARQLQFVADASHELRTPVTGLRVELEEAVMHPEETDLDELLQRALKNVDRLEAIVAGLLHLAKLGAGASDRWEDLDLADLVRHEVLRRSNRAPVRLRLTSGVTVHAVRVQLVRALAILLDNAQRHAGRSVEVGVHCRDGQAELVVADDGEEADEADETDRNWIFECLTRLDTRYLCEEGAGLGLAIAREIARAHHGRMGVRRSPAGGARFVLRLPLPA</sequence>
<dbReference type="InterPro" id="IPR005467">
    <property type="entry name" value="His_kinase_dom"/>
</dbReference>
<comment type="subcellular location">
    <subcellularLocation>
        <location evidence="2">Cell membrane</location>
    </subcellularLocation>
</comment>
<keyword evidence="5" id="KW-0808">Transferase</keyword>
<keyword evidence="4" id="KW-0597">Phosphoprotein</keyword>
<accession>A0ABP7CQA7</accession>
<dbReference type="CDD" id="cd00082">
    <property type="entry name" value="HisKA"/>
    <property type="match status" value="1"/>
</dbReference>
<feature type="domain" description="Histidine kinase" evidence="11">
    <location>
        <begin position="55"/>
        <end position="264"/>
    </location>
</feature>
<dbReference type="InterPro" id="IPR003594">
    <property type="entry name" value="HATPase_dom"/>
</dbReference>
<dbReference type="PRINTS" id="PR00344">
    <property type="entry name" value="BCTRLSENSOR"/>
</dbReference>
<dbReference type="Pfam" id="PF02518">
    <property type="entry name" value="HATPase_c"/>
    <property type="match status" value="1"/>
</dbReference>
<keyword evidence="8" id="KW-1133">Transmembrane helix</keyword>
<evidence type="ECO:0000256" key="4">
    <source>
        <dbReference type="ARBA" id="ARBA00022553"/>
    </source>
</evidence>
<comment type="caution">
    <text evidence="12">The sequence shown here is derived from an EMBL/GenBank/DDBJ whole genome shotgun (WGS) entry which is preliminary data.</text>
</comment>
<dbReference type="Proteomes" id="UP001500902">
    <property type="component" value="Unassembled WGS sequence"/>
</dbReference>
<dbReference type="SUPFAM" id="SSF55874">
    <property type="entry name" value="ATPase domain of HSP90 chaperone/DNA topoisomerase II/histidine kinase"/>
    <property type="match status" value="1"/>
</dbReference>